<protein>
    <recommendedName>
        <fullName evidence="4">Reverse transcriptase domain-containing protein</fullName>
    </recommendedName>
</protein>
<name>A0A6L2NYB9_TANCI</name>
<accession>A0A6L2NYB9</accession>
<feature type="region of interest" description="Disordered" evidence="2">
    <location>
        <begin position="1"/>
        <end position="120"/>
    </location>
</feature>
<dbReference type="Gene3D" id="3.30.420.10">
    <property type="entry name" value="Ribonuclease H-like superfamily/Ribonuclease H"/>
    <property type="match status" value="1"/>
</dbReference>
<dbReference type="AlphaFoldDB" id="A0A6L2NYB9"/>
<dbReference type="PANTHER" id="PTHR47266">
    <property type="entry name" value="ENDONUCLEASE-RELATED"/>
    <property type="match status" value="1"/>
</dbReference>
<organism evidence="3">
    <name type="scientific">Tanacetum cinerariifolium</name>
    <name type="common">Dalmatian daisy</name>
    <name type="synonym">Chrysanthemum cinerariifolium</name>
    <dbReference type="NCBI Taxonomy" id="118510"/>
    <lineage>
        <taxon>Eukaryota</taxon>
        <taxon>Viridiplantae</taxon>
        <taxon>Streptophyta</taxon>
        <taxon>Embryophyta</taxon>
        <taxon>Tracheophyta</taxon>
        <taxon>Spermatophyta</taxon>
        <taxon>Magnoliopsida</taxon>
        <taxon>eudicotyledons</taxon>
        <taxon>Gunneridae</taxon>
        <taxon>Pentapetalae</taxon>
        <taxon>asterids</taxon>
        <taxon>campanulids</taxon>
        <taxon>Asterales</taxon>
        <taxon>Asteraceae</taxon>
        <taxon>Asteroideae</taxon>
        <taxon>Anthemideae</taxon>
        <taxon>Anthemidinae</taxon>
        <taxon>Tanacetum</taxon>
    </lineage>
</organism>
<dbReference type="EMBL" id="BKCJ010010226">
    <property type="protein sequence ID" value="GEU90617.1"/>
    <property type="molecule type" value="Genomic_DNA"/>
</dbReference>
<evidence type="ECO:0000256" key="2">
    <source>
        <dbReference type="SAM" id="MobiDB-lite"/>
    </source>
</evidence>
<comment type="caution">
    <text evidence="3">The sequence shown here is derived from an EMBL/GenBank/DDBJ whole genome shotgun (WGS) entry which is preliminary data.</text>
</comment>
<dbReference type="InterPro" id="IPR052160">
    <property type="entry name" value="Gypsy_RT_Integrase-like"/>
</dbReference>
<evidence type="ECO:0000256" key="1">
    <source>
        <dbReference type="SAM" id="Coils"/>
    </source>
</evidence>
<feature type="coiled-coil region" evidence="1">
    <location>
        <begin position="339"/>
        <end position="369"/>
    </location>
</feature>
<reference evidence="3" key="1">
    <citation type="journal article" date="2019" name="Sci. Rep.">
        <title>Draft genome of Tanacetum cinerariifolium, the natural source of mosquito coil.</title>
        <authorList>
            <person name="Yamashiro T."/>
            <person name="Shiraishi A."/>
            <person name="Satake H."/>
            <person name="Nakayama K."/>
        </authorList>
    </citation>
    <scope>NUCLEOTIDE SEQUENCE</scope>
</reference>
<dbReference type="SUPFAM" id="SSF53098">
    <property type="entry name" value="Ribonuclease H-like"/>
    <property type="match status" value="1"/>
</dbReference>
<proteinExistence type="predicted"/>
<feature type="compositionally biased region" description="Polar residues" evidence="2">
    <location>
        <begin position="32"/>
        <end position="49"/>
    </location>
</feature>
<dbReference type="InterPro" id="IPR021109">
    <property type="entry name" value="Peptidase_aspartic_dom_sf"/>
</dbReference>
<dbReference type="InterPro" id="IPR012337">
    <property type="entry name" value="RNaseH-like_sf"/>
</dbReference>
<dbReference type="GO" id="GO:0003676">
    <property type="term" value="F:nucleic acid binding"/>
    <property type="evidence" value="ECO:0007669"/>
    <property type="project" value="InterPro"/>
</dbReference>
<feature type="compositionally biased region" description="Low complexity" evidence="2">
    <location>
        <begin position="50"/>
        <end position="68"/>
    </location>
</feature>
<dbReference type="InterPro" id="IPR036397">
    <property type="entry name" value="RNaseH_sf"/>
</dbReference>
<evidence type="ECO:0008006" key="4">
    <source>
        <dbReference type="Google" id="ProtNLM"/>
    </source>
</evidence>
<feature type="compositionally biased region" description="Polar residues" evidence="2">
    <location>
        <begin position="104"/>
        <end position="120"/>
    </location>
</feature>
<dbReference type="Gene3D" id="2.40.70.10">
    <property type="entry name" value="Acid Proteases"/>
    <property type="match status" value="1"/>
</dbReference>
<keyword evidence="1" id="KW-0175">Coiled coil</keyword>
<evidence type="ECO:0000313" key="3">
    <source>
        <dbReference type="EMBL" id="GEU90617.1"/>
    </source>
</evidence>
<sequence length="858" mass="96440">MLAICAADKPVVFKAPKTSSKAKSVFQGTKPEAQTGNKKPLTSSKQPFVSSKETTKGGSSKSPTSSKTGHSKKRKESSLTMDLNPSYPLVPTPVDTGMHKEDQQATSGPTSLGVTKNDASAASIAEADPGNSAPSDFVPQQQGMNEGTKNTSYDHLFAGTDPHVLADKTKSISEGLETILIQPIIEKGANSVASQIKEETFSTIKLEDLAKLVSHVQPSFKYLDSPEDDHVIVVNDSDEHEDNEVYATENVETKDTSVLKSSSPRSSQVQWLTNQGEHIKKDKGKKVLSLKEAVKESTESNSDDDETQLLGSMVKSSRINKVKKFDFVTKDGKHIYLTKEQINQQKKIAEEAKAEAAKRESEVRKKELIDLLGPEVVNKYYNDKLQEDGTSKIIPNFKASDLHLGEWREAMKACPNKIEKGWETIYKQIEEYVQYQDSTWEEPAPTMNTSSISEIIKPTFGGRLKMDQEKLCYLTTPKGEKSLKIFVTSMEALTKLTNVTQMEHTHKIPFPSRLKKQKKDDDDDRLMSIFRQIHVNLPFLEAMIHMPKGAKVLKDLLLHKEKLKKAISLVKLNEEYLTVIQMSLPQKEGDPGSFTLPCLIGPLVVKNALADLGESINLMSHSLFLRLGISKLKPTRMSIQLTDRSPNIPLEDETPQKYIQVCEIFDVWGIDFMRPFPSSNGNKYILVAIDYVSKWVEAQAFPTSDVQNVIYANELDEQRLDAYESSISYKERTKRWHDKRTKTPTEYEKGDKVIFLNSRPRLFLGKLKSRWYGPFIASRDMKGRKIKLCVEEGNEFIVNKQRVKLCQKDISEFDADDDVTLDDEGGVIFDEKKPVSSLDYHVDDLAGLSCFFSNIEQN</sequence>
<gene>
    <name evidence="3" type="ORF">Tci_062595</name>
</gene>